<protein>
    <submittedName>
        <fullName evidence="1">Uncharacterized protein</fullName>
    </submittedName>
</protein>
<comment type="caution">
    <text evidence="1">The sequence shown here is derived from an EMBL/GenBank/DDBJ whole genome shotgun (WGS) entry which is preliminary data.</text>
</comment>
<evidence type="ECO:0000313" key="1">
    <source>
        <dbReference type="EMBL" id="KAK3243843.1"/>
    </source>
</evidence>
<evidence type="ECO:0000313" key="2">
    <source>
        <dbReference type="Proteomes" id="UP001190700"/>
    </source>
</evidence>
<organism evidence="1 2">
    <name type="scientific">Cymbomonas tetramitiformis</name>
    <dbReference type="NCBI Taxonomy" id="36881"/>
    <lineage>
        <taxon>Eukaryota</taxon>
        <taxon>Viridiplantae</taxon>
        <taxon>Chlorophyta</taxon>
        <taxon>Pyramimonadophyceae</taxon>
        <taxon>Pyramimonadales</taxon>
        <taxon>Pyramimonadaceae</taxon>
        <taxon>Cymbomonas</taxon>
    </lineage>
</organism>
<dbReference type="AlphaFoldDB" id="A0AAE0BX68"/>
<gene>
    <name evidence="1" type="ORF">CYMTET_46530</name>
</gene>
<reference evidence="1 2" key="1">
    <citation type="journal article" date="2015" name="Genome Biol. Evol.">
        <title>Comparative Genomics of a Bacterivorous Green Alga Reveals Evolutionary Causalities and Consequences of Phago-Mixotrophic Mode of Nutrition.</title>
        <authorList>
            <person name="Burns J.A."/>
            <person name="Paasch A."/>
            <person name="Narechania A."/>
            <person name="Kim E."/>
        </authorList>
    </citation>
    <scope>NUCLEOTIDE SEQUENCE [LARGE SCALE GENOMIC DNA]</scope>
    <source>
        <strain evidence="1 2">PLY_AMNH</strain>
    </source>
</reference>
<accession>A0AAE0BX68</accession>
<dbReference type="Proteomes" id="UP001190700">
    <property type="component" value="Unassembled WGS sequence"/>
</dbReference>
<dbReference type="EMBL" id="LGRX02032617">
    <property type="protein sequence ID" value="KAK3243843.1"/>
    <property type="molecule type" value="Genomic_DNA"/>
</dbReference>
<keyword evidence="2" id="KW-1185">Reference proteome</keyword>
<proteinExistence type="predicted"/>
<name>A0AAE0BX68_9CHLO</name>
<sequence length="220" mass="24836">MGEKVTLRLIELTPPTDVGESFLDELRLKRFNAEEREILDARCQAMVKAGALRPSSLMRAAELTGRVILHAEDLRFNTPAPGTSVTDKMLNLLQATSCNQRESNMMMRSEWGGPEGAVDAALTAPAGLTATQLPFYYEKDQCWRYQPLKYVQKVDIANLRARLKIKYDEVVAGREAIPLLALTDVPCKRFDRQLLQARQRGGTMQGHLVMHCHQHQLRCD</sequence>